<keyword evidence="4" id="KW-1185">Reference proteome</keyword>
<reference evidence="4" key="1">
    <citation type="submission" date="2019-02" db="EMBL/GenBank/DDBJ databases">
        <title>Complete genome sequence of Rhodoferax sp. Gr-4.</title>
        <authorList>
            <person name="Jin L."/>
        </authorList>
    </citation>
    <scope>NUCLEOTIDE SEQUENCE [LARGE SCALE GENOMIC DNA]</scope>
    <source>
        <strain evidence="4">Gr-4</strain>
    </source>
</reference>
<reference evidence="4" key="2">
    <citation type="journal article" date="2020" name="Int. J. Syst. Evol. Microbiol.">
        <title>Genomic insights into a novel species Rhodoferax aquaticus sp. nov., isolated from freshwater.</title>
        <authorList>
            <person name="Li T."/>
            <person name="Zhuo Y."/>
            <person name="Jin C.Z."/>
            <person name="Wu X."/>
            <person name="Ko S.R."/>
            <person name="Jin F.J."/>
            <person name="Ahn C.Y."/>
            <person name="Oh H.M."/>
            <person name="Lee H.G."/>
            <person name="Jin L."/>
        </authorList>
    </citation>
    <scope>NUCLEOTIDE SEQUENCE [LARGE SCALE GENOMIC DNA]</scope>
    <source>
        <strain evidence="4">Gr-4</strain>
    </source>
</reference>
<keyword evidence="1" id="KW-0472">Membrane</keyword>
<protein>
    <submittedName>
        <fullName evidence="3">DUF1624 domain-containing protein</fullName>
    </submittedName>
</protein>
<dbReference type="InterPro" id="IPR012429">
    <property type="entry name" value="HGSNAT_cat"/>
</dbReference>
<gene>
    <name evidence="3" type="ORF">EXZ61_04510</name>
</gene>
<feature type="domain" description="Heparan-alpha-glucosaminide N-acetyltransferase catalytic" evidence="2">
    <location>
        <begin position="19"/>
        <end position="244"/>
    </location>
</feature>
<evidence type="ECO:0000313" key="3">
    <source>
        <dbReference type="EMBL" id="QDL53496.1"/>
    </source>
</evidence>
<feature type="transmembrane region" description="Helical" evidence="1">
    <location>
        <begin position="143"/>
        <end position="161"/>
    </location>
</feature>
<dbReference type="AlphaFoldDB" id="A0A515ELG2"/>
<proteinExistence type="predicted"/>
<sequence>MPPQVSVLPDSAPAAYTARFEALDALRGLAVLWMTVFHFSFDLNHFGFTAQNFYEDPVWTVQRTCILSLFLFCAGAGQGIAVAQGQSWARFAKRWGQIALCAALVSAGSVLMFPNSWISFGVLHAMCVMLVLARLLAPTGRALWALGAVAMAAGLVGPWLHGTVPDLAWLDSRWWYWLGWVSHKPMTEDYVPIFPWLGVMLWGVAAAQWGLKHKLFDRLQTLEPPKLLGFVGRWSLTWYMVHQPILMGLLMGWVWVVR</sequence>
<feature type="transmembrane region" description="Helical" evidence="1">
    <location>
        <begin position="95"/>
        <end position="111"/>
    </location>
</feature>
<feature type="transmembrane region" description="Helical" evidence="1">
    <location>
        <begin position="193"/>
        <end position="211"/>
    </location>
</feature>
<feature type="transmembrane region" description="Helical" evidence="1">
    <location>
        <begin position="61"/>
        <end position="83"/>
    </location>
</feature>
<dbReference type="EMBL" id="CP036282">
    <property type="protein sequence ID" value="QDL53496.1"/>
    <property type="molecule type" value="Genomic_DNA"/>
</dbReference>
<evidence type="ECO:0000259" key="2">
    <source>
        <dbReference type="Pfam" id="PF07786"/>
    </source>
</evidence>
<keyword evidence="1" id="KW-0812">Transmembrane</keyword>
<dbReference type="Pfam" id="PF07786">
    <property type="entry name" value="HGSNAT_cat"/>
    <property type="match status" value="1"/>
</dbReference>
<feature type="transmembrane region" description="Helical" evidence="1">
    <location>
        <begin position="117"/>
        <end position="136"/>
    </location>
</feature>
<name>A0A515ELG2_9BURK</name>
<evidence type="ECO:0000256" key="1">
    <source>
        <dbReference type="SAM" id="Phobius"/>
    </source>
</evidence>
<feature type="transmembrane region" description="Helical" evidence="1">
    <location>
        <begin position="236"/>
        <end position="256"/>
    </location>
</feature>
<dbReference type="RefSeq" id="WP_142809437.1">
    <property type="nucleotide sequence ID" value="NZ_CP036282.1"/>
</dbReference>
<evidence type="ECO:0000313" key="4">
    <source>
        <dbReference type="Proteomes" id="UP000317365"/>
    </source>
</evidence>
<accession>A0A515ELG2</accession>
<dbReference type="KEGG" id="rhg:EXZ61_04510"/>
<organism evidence="3 4">
    <name type="scientific">Rhodoferax aquaticus</name>
    <dbReference type="NCBI Taxonomy" id="2527691"/>
    <lineage>
        <taxon>Bacteria</taxon>
        <taxon>Pseudomonadati</taxon>
        <taxon>Pseudomonadota</taxon>
        <taxon>Betaproteobacteria</taxon>
        <taxon>Burkholderiales</taxon>
        <taxon>Comamonadaceae</taxon>
        <taxon>Rhodoferax</taxon>
    </lineage>
</organism>
<dbReference type="Proteomes" id="UP000317365">
    <property type="component" value="Chromosome"/>
</dbReference>
<keyword evidence="1" id="KW-1133">Transmembrane helix</keyword>